<dbReference type="Proteomes" id="UP001065265">
    <property type="component" value="Chromosome"/>
</dbReference>
<name>A0ABY5SX28_9SPHN</name>
<sequence length="319" mass="33584">MPRTVAAAFLISPIVLSATAVPATAALPDPVRAMLETARANSNPAVFDAVAATARQTNPDDAEEIDAIVAEVQAFRQGSAAKQAEAETLLIREAGPLQRWSGTGEIGAFTASGNSSNTGITGSLSLKREGIDWTHNLRASADYQRDNGRTTRERFFGAYEPRYQIGDNLFAYGLAQYERDRIQGYSGRYALSGGIGVTVVDNASLDLSAKAGPAFRHTDFVAGGTEDALNALVGVDFDWRFADGLTFTQDANLVAAAGGEAVAVIGGRSTSITLASGLDAKVTDRLTTRLAFTVDYDSNPPAGAVGTDTISRFTLVYGF</sequence>
<proteinExistence type="predicted"/>
<organism evidence="2 3">
    <name type="scientific">Qipengyuania spongiae</name>
    <dbReference type="NCBI Taxonomy" id="2909673"/>
    <lineage>
        <taxon>Bacteria</taxon>
        <taxon>Pseudomonadati</taxon>
        <taxon>Pseudomonadota</taxon>
        <taxon>Alphaproteobacteria</taxon>
        <taxon>Sphingomonadales</taxon>
        <taxon>Erythrobacteraceae</taxon>
        <taxon>Qipengyuania</taxon>
    </lineage>
</organism>
<feature type="signal peptide" evidence="1">
    <location>
        <begin position="1"/>
        <end position="25"/>
    </location>
</feature>
<protein>
    <submittedName>
        <fullName evidence="2">DUF481 domain-containing protein</fullName>
    </submittedName>
</protein>
<dbReference type="SUPFAM" id="SSF56935">
    <property type="entry name" value="Porins"/>
    <property type="match status" value="1"/>
</dbReference>
<accession>A0ABY5SX28</accession>
<dbReference type="EMBL" id="CP092471">
    <property type="protein sequence ID" value="UVI38774.1"/>
    <property type="molecule type" value="Genomic_DNA"/>
</dbReference>
<feature type="chain" id="PRO_5045700720" evidence="1">
    <location>
        <begin position="26"/>
        <end position="319"/>
    </location>
</feature>
<evidence type="ECO:0000313" key="3">
    <source>
        <dbReference type="Proteomes" id="UP001065265"/>
    </source>
</evidence>
<keyword evidence="1" id="KW-0732">Signal</keyword>
<evidence type="ECO:0000256" key="1">
    <source>
        <dbReference type="SAM" id="SignalP"/>
    </source>
</evidence>
<dbReference type="RefSeq" id="WP_265557952.1">
    <property type="nucleotide sequence ID" value="NZ_CP092471.1"/>
</dbReference>
<reference evidence="2" key="1">
    <citation type="submission" date="2022-02" db="EMBL/GenBank/DDBJ databases">
        <title>Qipengyuania spongiae sp. nov., isolated from marine sponge.</title>
        <authorList>
            <person name="Li Z."/>
            <person name="Zhang M."/>
        </authorList>
    </citation>
    <scope>NUCLEOTIDE SEQUENCE</scope>
    <source>
        <strain evidence="2">PHS-Z21</strain>
    </source>
</reference>
<evidence type="ECO:0000313" key="2">
    <source>
        <dbReference type="EMBL" id="UVI38774.1"/>
    </source>
</evidence>
<gene>
    <name evidence="2" type="ORF">L1F33_11030</name>
</gene>
<dbReference type="InterPro" id="IPR007433">
    <property type="entry name" value="DUF481"/>
</dbReference>
<dbReference type="Pfam" id="PF04338">
    <property type="entry name" value="DUF481"/>
    <property type="match status" value="1"/>
</dbReference>
<keyword evidence="3" id="KW-1185">Reference proteome</keyword>